<sequence length="368" mass="39851">MHQPSLPEPSLPERPFAEPPDLMAVLRRTQLAAMENLRQVQGRTLDCFGFGTHECAYEVVASGPHWRLRHYAGPGGGAPLLLVPAPIKRPYIWDLTPDVSAVRFCLDHGYDVRLLEWLPPSEQDGDAGVEAYVEAVVAARRAAANGPATSPFVLGHSLGGTLAAIACALEPSLARGLVLLGAPLSFTPGSSRFRDLVVARSKDMARQGLVAGSQLSQGCAMMSPGTFVWSRMMDGMFAMADPAAMAIHMHIERWALDEVALPSRLVCEMVDWLYREDRFRRGALTIGGRRLGPADLSVPVLAVVVPADEIGPRSSVAPFFSKMPAGRTRIIEHPAEIGVGLQHLAILAGRRAHAQTWPEIARWIDAEA</sequence>
<dbReference type="Gene3D" id="3.40.50.1820">
    <property type="entry name" value="alpha/beta hydrolase"/>
    <property type="match status" value="1"/>
</dbReference>
<dbReference type="RefSeq" id="WP_258734205.1">
    <property type="nucleotide sequence ID" value="NZ_JANTHZ010000009.1"/>
</dbReference>
<proteinExistence type="predicted"/>
<dbReference type="AlphaFoldDB" id="A0A9X2PE29"/>
<evidence type="ECO:0000313" key="2">
    <source>
        <dbReference type="Proteomes" id="UP001151088"/>
    </source>
</evidence>
<keyword evidence="1" id="KW-0378">Hydrolase</keyword>
<comment type="caution">
    <text evidence="1">The sequence shown here is derived from an EMBL/GenBank/DDBJ whole genome shotgun (WGS) entry which is preliminary data.</text>
</comment>
<dbReference type="SUPFAM" id="SSF53474">
    <property type="entry name" value="alpha/beta-Hydrolases"/>
    <property type="match status" value="1"/>
</dbReference>
<keyword evidence="2" id="KW-1185">Reference proteome</keyword>
<dbReference type="PANTHER" id="PTHR36837">
    <property type="entry name" value="POLY(3-HYDROXYALKANOATE) POLYMERASE SUBUNIT PHAC"/>
    <property type="match status" value="1"/>
</dbReference>
<gene>
    <name evidence="1" type="ORF">NVS89_18355</name>
</gene>
<dbReference type="InterPro" id="IPR029058">
    <property type="entry name" value="AB_hydrolase_fold"/>
</dbReference>
<dbReference type="GO" id="GO:0016787">
    <property type="term" value="F:hydrolase activity"/>
    <property type="evidence" value="ECO:0007669"/>
    <property type="project" value="UniProtKB-KW"/>
</dbReference>
<dbReference type="InterPro" id="IPR051321">
    <property type="entry name" value="PHA/PHB_synthase"/>
</dbReference>
<name>A0A9X2PE29_9HYPH</name>
<dbReference type="Proteomes" id="UP001151088">
    <property type="component" value="Unassembled WGS sequence"/>
</dbReference>
<protein>
    <submittedName>
        <fullName evidence="1">Alpha/beta hydrolase</fullName>
    </submittedName>
</protein>
<dbReference type="PANTHER" id="PTHR36837:SF2">
    <property type="entry name" value="POLY(3-HYDROXYALKANOATE) POLYMERASE SUBUNIT PHAC"/>
    <property type="match status" value="1"/>
</dbReference>
<organism evidence="1 2">
    <name type="scientific">Ancylobacter mangrovi</name>
    <dbReference type="NCBI Taxonomy" id="2972472"/>
    <lineage>
        <taxon>Bacteria</taxon>
        <taxon>Pseudomonadati</taxon>
        <taxon>Pseudomonadota</taxon>
        <taxon>Alphaproteobacteria</taxon>
        <taxon>Hyphomicrobiales</taxon>
        <taxon>Xanthobacteraceae</taxon>
        <taxon>Ancylobacter</taxon>
    </lineage>
</organism>
<dbReference type="EMBL" id="JANTHZ010000009">
    <property type="protein sequence ID" value="MCS0497052.1"/>
    <property type="molecule type" value="Genomic_DNA"/>
</dbReference>
<evidence type="ECO:0000313" key="1">
    <source>
        <dbReference type="EMBL" id="MCS0497052.1"/>
    </source>
</evidence>
<accession>A0A9X2PE29</accession>
<reference evidence="1" key="1">
    <citation type="submission" date="2022-08" db="EMBL/GenBank/DDBJ databases">
        <authorList>
            <person name="Li F."/>
        </authorList>
    </citation>
    <scope>NUCLEOTIDE SEQUENCE</scope>
    <source>
        <strain evidence="1">MQZ15Z-1</strain>
    </source>
</reference>